<dbReference type="InterPro" id="IPR011611">
    <property type="entry name" value="PfkB_dom"/>
</dbReference>
<dbReference type="SUPFAM" id="SSF53613">
    <property type="entry name" value="Ribokinase-like"/>
    <property type="match status" value="1"/>
</dbReference>
<proteinExistence type="predicted"/>
<dbReference type="Proteomes" id="UP000669179">
    <property type="component" value="Unassembled WGS sequence"/>
</dbReference>
<dbReference type="AlphaFoldDB" id="A0A939PH65"/>
<dbReference type="Pfam" id="PF00294">
    <property type="entry name" value="PfkB"/>
    <property type="match status" value="1"/>
</dbReference>
<evidence type="ECO:0000313" key="3">
    <source>
        <dbReference type="Proteomes" id="UP000669179"/>
    </source>
</evidence>
<organism evidence="2 3">
    <name type="scientific">Actinomadura barringtoniae</name>
    <dbReference type="NCBI Taxonomy" id="1427535"/>
    <lineage>
        <taxon>Bacteria</taxon>
        <taxon>Bacillati</taxon>
        <taxon>Actinomycetota</taxon>
        <taxon>Actinomycetes</taxon>
        <taxon>Streptosporangiales</taxon>
        <taxon>Thermomonosporaceae</taxon>
        <taxon>Actinomadura</taxon>
    </lineage>
</organism>
<sequence>MGTTEVTASSPVRWPGLDGADRRFSLVVMGDVFIEVRAELPGTRFAAVTEDRLVYAATRATVAGTGVNLARTATRYFRRTALLAKVGDDDYTAVIRRELRRLRVRDLLRVEHHSTNGVAVMLRDQSPERGVRLLVAGRDGPNRHLGETDVQGAASEIRRADVLFMDGYSLLAPDSRAALRAAARVAREAGTLVAFDLVPHDIDARLPATDVVPILELADVIITEAPSVARLLGRPEPVGSGEVRALLPALDRAVAGRPLWLLRFGATSLERVLAHQSERVRLEYPSGYGSGIERAGYGDRLAACELYWWLSALSSA</sequence>
<dbReference type="EMBL" id="JAGEOJ010000017">
    <property type="protein sequence ID" value="MBO2452787.1"/>
    <property type="molecule type" value="Genomic_DNA"/>
</dbReference>
<protein>
    <recommendedName>
        <fullName evidence="1">Carbohydrate kinase PfkB domain-containing protein</fullName>
    </recommendedName>
</protein>
<gene>
    <name evidence="2" type="ORF">J4573_37245</name>
</gene>
<evidence type="ECO:0000313" key="2">
    <source>
        <dbReference type="EMBL" id="MBO2452787.1"/>
    </source>
</evidence>
<reference evidence="2" key="1">
    <citation type="submission" date="2021-03" db="EMBL/GenBank/DDBJ databases">
        <authorList>
            <person name="Kanchanasin P."/>
            <person name="Saeng-In P."/>
            <person name="Phongsopitanun W."/>
            <person name="Yuki M."/>
            <person name="Kudo T."/>
            <person name="Ohkuma M."/>
            <person name="Tanasupawat S."/>
        </authorList>
    </citation>
    <scope>NUCLEOTIDE SEQUENCE</scope>
    <source>
        <strain evidence="2">GKU 128</strain>
    </source>
</reference>
<dbReference type="Gene3D" id="3.40.1190.20">
    <property type="match status" value="1"/>
</dbReference>
<dbReference type="RefSeq" id="WP_208260800.1">
    <property type="nucleotide sequence ID" value="NZ_JAGEOJ010000017.1"/>
</dbReference>
<evidence type="ECO:0000259" key="1">
    <source>
        <dbReference type="Pfam" id="PF00294"/>
    </source>
</evidence>
<feature type="domain" description="Carbohydrate kinase PfkB" evidence="1">
    <location>
        <begin position="55"/>
        <end position="238"/>
    </location>
</feature>
<comment type="caution">
    <text evidence="2">The sequence shown here is derived from an EMBL/GenBank/DDBJ whole genome shotgun (WGS) entry which is preliminary data.</text>
</comment>
<keyword evidence="3" id="KW-1185">Reference proteome</keyword>
<name>A0A939PH65_9ACTN</name>
<dbReference type="InterPro" id="IPR029056">
    <property type="entry name" value="Ribokinase-like"/>
</dbReference>
<accession>A0A939PH65</accession>